<dbReference type="InterPro" id="IPR020850">
    <property type="entry name" value="GED_dom"/>
</dbReference>
<feature type="compositionally biased region" description="Acidic residues" evidence="9">
    <location>
        <begin position="367"/>
        <end position="377"/>
    </location>
</feature>
<evidence type="ECO:0000256" key="3">
    <source>
        <dbReference type="ARBA" id="ARBA00022741"/>
    </source>
</evidence>
<sequence>MMNSSKRLKNLQSTVRTEPGRQISEMALPILDEKAAVKMSSLLTKSLKNLNEVKKRLQVAHDRHNVLDTPLHNAAQAVIRRKLNYRKACETVDDWQHLVHSNRLAEKLRFPLTKCSFRLPTVEEEAKNFKPLTELELQSAEILKSIGGDLNNETEITEDEKRKLEQLRLEDAKQAMDKLKRFRALVSYQERKYRRLKRIKSKAFHRLRKKTEKKRLINELEQLIHSDPAAAAEKFQQLERDRIIERATLRHRGTGTWSKRMKGLSKNDPEMRQMLQEQIRKAKELVVKLGYAHELAKSEDEEDNLYGDAMDVEDVSSPHQSSQTPGKVMLDLTPKVAPEILEDRIDLGEQEALISEAFMEDDVVAEFDAEESSDDESNAANLSSMPGWNSWTGPGIVEKRSKSLNAGVENEKEKQPNKEKQLVYICQEADKQLRSKQIKKVPFPFSKSAAFEETLKQPIGKEWNPETAHKLIVEPVVSTKMGMPIYPIDRTFLEKQLDDDFRESSNVEGNKRNKKKKMMKQKVHAKDARKKLKPKMTISYGILLYEQVSGLTYAGVAKILKTKHIQWLGLIKIAVVGGQSAGKSSVLEAFVGKDFLPRGSGIVTRRPLVLQLIHDRSVEYGEFLHKKGQKYGDFELIRAEIEAETERVTGSNKGISPVPINLRIYSPNVLNLTLIDLPGLTKVPVGDQPHDIETQIRDMILTYVTRENCLILAVTSANTDLATSDALKLAKEVDPAGQRTIGVITKLDLMDEGTDAREILENRLLPLRRGYIGVVNRSQKDIDGRKDIRSALEAERRFFLSHPSYRHMADRMGTTYLQKVLNQQLTNHIRDTLPALRDRLQRQLLILEKDVSEYKNFRPDDPSRKTKAMLQMVQQFCADFEKSIEGSSGKDVSVNELSGGAKINRLFHERFPFEIVKMEIDEKELRKEIAYAIRNIHGIRVGLFTPDMAFEAIVKKQISRLKEPSLKCVDLVVTELGNVIRMCAEMMSRYPRLMEEVERIVTTHLRDREQKCKDQLILLVEYELAYMNTNHEDFIGFANAEAKASAVQRQKKLGNQVIRKGWLTIHNVSFIKGGSRDFWFVLSSDNLSWYKDDEEKEKKYMLPLDGLKLRDIEAGFMSRTHKFALFYPDNKNVYKDYRQLELSAITPDEVDAWKASFLRAGVYPEKESTAGAEERQEDNSSMDPQLERQVETIRNLVDSYMRIVTKTIRDLVPKAIMHLMIHNTNDFIHHELLAHLYQSGDQDSMMEESEAESQRREEMLRISTSNGGGSSSHDWLKNDNQIIPPRPVVNGPPSPNLPRPASGAALRPAPMPVDTKSSCTYIESNGSWFLAATADSTASKVIIAICQKYGQIVWQLYPPYNKPAPKIPDRPAVTHRHY</sequence>
<dbReference type="Gene3D" id="2.30.29.30">
    <property type="entry name" value="Pleckstrin-homology domain (PH domain)/Phosphotyrosine-binding domain (PTB)"/>
    <property type="match status" value="1"/>
</dbReference>
<feature type="region of interest" description="Disordered" evidence="9">
    <location>
        <begin position="1166"/>
        <end position="1187"/>
    </location>
</feature>
<comment type="similarity">
    <text evidence="8">Belongs to the TRAFAC class dynamin-like GTPase superfamily. Dynamin/Fzo/YdjA family.</text>
</comment>
<comment type="catalytic activity">
    <reaction evidence="7">
        <text>GTP + H2O = GDP + phosphate + H(+)</text>
        <dbReference type="Rhea" id="RHEA:19669"/>
        <dbReference type="ChEBI" id="CHEBI:15377"/>
        <dbReference type="ChEBI" id="CHEBI:15378"/>
        <dbReference type="ChEBI" id="CHEBI:37565"/>
        <dbReference type="ChEBI" id="CHEBI:43474"/>
        <dbReference type="ChEBI" id="CHEBI:58189"/>
        <dbReference type="EC" id="3.6.5.5"/>
    </reaction>
</comment>
<feature type="domain" description="GED" evidence="11">
    <location>
        <begin position="1190"/>
        <end position="1281"/>
    </location>
</feature>
<keyword evidence="4" id="KW-0378">Hydrolase</keyword>
<dbReference type="InterPro" id="IPR001401">
    <property type="entry name" value="Dynamin_GTPase"/>
</dbReference>
<evidence type="ECO:0000259" key="11">
    <source>
        <dbReference type="PROSITE" id="PS51388"/>
    </source>
</evidence>
<feature type="compositionally biased region" description="Pro residues" evidence="9">
    <location>
        <begin position="1289"/>
        <end position="1298"/>
    </location>
</feature>
<feature type="compositionally biased region" description="Basic and acidic residues" evidence="9">
    <location>
        <begin position="1166"/>
        <end position="1178"/>
    </location>
</feature>
<evidence type="ECO:0000256" key="6">
    <source>
        <dbReference type="ARBA" id="ARBA00023175"/>
    </source>
</evidence>
<dbReference type="InterPro" id="IPR000375">
    <property type="entry name" value="Dynamin_stalk"/>
</dbReference>
<dbReference type="CDD" id="cd01256">
    <property type="entry name" value="PH_dynamin"/>
    <property type="match status" value="1"/>
</dbReference>
<accession>A0ABR3K5N6</accession>
<name>A0ABR3K5N6_TRISP</name>
<evidence type="ECO:0000256" key="5">
    <source>
        <dbReference type="ARBA" id="ARBA00023134"/>
    </source>
</evidence>
<protein>
    <recommendedName>
        <fullName evidence="1">dynamin GTPase</fullName>
        <ecNumber evidence="1">3.6.5.5</ecNumber>
    </recommendedName>
</protein>
<feature type="region of interest" description="Disordered" evidence="9">
    <location>
        <begin position="503"/>
        <end position="527"/>
    </location>
</feature>
<feature type="compositionally biased region" description="Polar residues" evidence="9">
    <location>
        <begin position="382"/>
        <end position="392"/>
    </location>
</feature>
<dbReference type="InterPro" id="IPR045063">
    <property type="entry name" value="Dynamin_N"/>
</dbReference>
<evidence type="ECO:0000256" key="7">
    <source>
        <dbReference type="ARBA" id="ARBA00048040"/>
    </source>
</evidence>
<keyword evidence="6" id="KW-0505">Motor protein</keyword>
<feature type="domain" description="Dynamin-type G" evidence="12">
    <location>
        <begin position="567"/>
        <end position="834"/>
    </location>
</feature>
<dbReference type="PROSITE" id="PS50003">
    <property type="entry name" value="PH_DOMAIN"/>
    <property type="match status" value="1"/>
</dbReference>
<feature type="region of interest" description="Disordered" evidence="9">
    <location>
        <begin position="1289"/>
        <end position="1310"/>
    </location>
</feature>
<comment type="caution">
    <text evidence="13">The sequence shown here is derived from an EMBL/GenBank/DDBJ whole genome shotgun (WGS) entry which is preliminary data.</text>
</comment>
<dbReference type="Gene3D" id="1.20.120.1240">
    <property type="entry name" value="Dynamin, middle domain"/>
    <property type="match status" value="1"/>
</dbReference>
<dbReference type="Gene3D" id="3.40.50.300">
    <property type="entry name" value="P-loop containing nucleotide triphosphate hydrolases"/>
    <property type="match status" value="1"/>
</dbReference>
<dbReference type="InterPro" id="IPR022812">
    <property type="entry name" value="Dynamin"/>
</dbReference>
<dbReference type="InterPro" id="IPR030381">
    <property type="entry name" value="G_DYNAMIN_dom"/>
</dbReference>
<dbReference type="SMART" id="SM00053">
    <property type="entry name" value="DYNc"/>
    <property type="match status" value="1"/>
</dbReference>
<reference evidence="13 14" key="1">
    <citation type="submission" date="2024-07" db="EMBL/GenBank/DDBJ databases">
        <title>Enhanced genomic and transcriptomic resources for Trichinella pseudospiralis and T. spiralis underpin the discovery of pronounced molecular differences between stages and species.</title>
        <authorList>
            <person name="Pasi K.K."/>
            <person name="La Rosa G."/>
            <person name="Gomez-Morales M.A."/>
            <person name="Tosini F."/>
            <person name="Sumanam S."/>
            <person name="Young N.D."/>
            <person name="Chang B.C."/>
            <person name="Robin G.B."/>
        </authorList>
    </citation>
    <scope>NUCLEOTIDE SEQUENCE [LARGE SCALE GENOMIC DNA]</scope>
    <source>
        <strain evidence="13">ISS534</strain>
    </source>
</reference>
<keyword evidence="3 8" id="KW-0547">Nucleotide-binding</keyword>
<keyword evidence="2" id="KW-0493">Microtubule</keyword>
<evidence type="ECO:0000259" key="12">
    <source>
        <dbReference type="PROSITE" id="PS51718"/>
    </source>
</evidence>
<feature type="compositionally biased region" description="Basic residues" evidence="9">
    <location>
        <begin position="512"/>
        <end position="527"/>
    </location>
</feature>
<evidence type="ECO:0000256" key="9">
    <source>
        <dbReference type="SAM" id="MobiDB-lite"/>
    </source>
</evidence>
<dbReference type="PRINTS" id="PR00195">
    <property type="entry name" value="DYNAMIN"/>
</dbReference>
<dbReference type="PANTHER" id="PTHR11566">
    <property type="entry name" value="DYNAMIN"/>
    <property type="match status" value="1"/>
</dbReference>
<dbReference type="PROSITE" id="PS00410">
    <property type="entry name" value="G_DYNAMIN_1"/>
    <property type="match status" value="1"/>
</dbReference>
<dbReference type="SMART" id="SM00302">
    <property type="entry name" value="GED"/>
    <property type="match status" value="1"/>
</dbReference>
<evidence type="ECO:0000256" key="8">
    <source>
        <dbReference type="RuleBase" id="RU003932"/>
    </source>
</evidence>
<dbReference type="EC" id="3.6.5.5" evidence="1"/>
<evidence type="ECO:0000256" key="1">
    <source>
        <dbReference type="ARBA" id="ARBA00011980"/>
    </source>
</evidence>
<dbReference type="PANTHER" id="PTHR11566:SF212">
    <property type="entry name" value="DYNAMIN"/>
    <property type="match status" value="1"/>
</dbReference>
<dbReference type="InterPro" id="IPR027417">
    <property type="entry name" value="P-loop_NTPase"/>
</dbReference>
<feature type="domain" description="PH" evidence="10">
    <location>
        <begin position="1056"/>
        <end position="1162"/>
    </location>
</feature>
<dbReference type="InterPro" id="IPR019762">
    <property type="entry name" value="Dynamin_GTPase_CS"/>
</dbReference>
<evidence type="ECO:0000256" key="2">
    <source>
        <dbReference type="ARBA" id="ARBA00022701"/>
    </source>
</evidence>
<dbReference type="Pfam" id="PF00350">
    <property type="entry name" value="Dynamin_N"/>
    <property type="match status" value="1"/>
</dbReference>
<organism evidence="13 14">
    <name type="scientific">Trichinella spiralis</name>
    <name type="common">Trichina worm</name>
    <dbReference type="NCBI Taxonomy" id="6334"/>
    <lineage>
        <taxon>Eukaryota</taxon>
        <taxon>Metazoa</taxon>
        <taxon>Ecdysozoa</taxon>
        <taxon>Nematoda</taxon>
        <taxon>Enoplea</taxon>
        <taxon>Dorylaimia</taxon>
        <taxon>Trichinellida</taxon>
        <taxon>Trichinellidae</taxon>
        <taxon>Trichinella</taxon>
    </lineage>
</organism>
<evidence type="ECO:0000313" key="13">
    <source>
        <dbReference type="EMBL" id="KAL1228811.1"/>
    </source>
</evidence>
<dbReference type="Pfam" id="PF01031">
    <property type="entry name" value="Dynamin_M"/>
    <property type="match status" value="1"/>
</dbReference>
<dbReference type="InterPro" id="IPR011993">
    <property type="entry name" value="PH-like_dom_sf"/>
</dbReference>
<dbReference type="Proteomes" id="UP001558632">
    <property type="component" value="Unassembled WGS sequence"/>
</dbReference>
<gene>
    <name evidence="13" type="ORF">TSPI_11038</name>
</gene>
<dbReference type="InterPro" id="IPR001849">
    <property type="entry name" value="PH_domain"/>
</dbReference>
<evidence type="ECO:0000259" key="10">
    <source>
        <dbReference type="PROSITE" id="PS50003"/>
    </source>
</evidence>
<dbReference type="InterPro" id="IPR003130">
    <property type="entry name" value="GED"/>
</dbReference>
<keyword evidence="5 8" id="KW-0342">GTP-binding</keyword>
<dbReference type="SMART" id="SM00233">
    <property type="entry name" value="PH"/>
    <property type="match status" value="1"/>
</dbReference>
<evidence type="ECO:0000256" key="4">
    <source>
        <dbReference type="ARBA" id="ARBA00022801"/>
    </source>
</evidence>
<dbReference type="PROSITE" id="PS51388">
    <property type="entry name" value="GED"/>
    <property type="match status" value="1"/>
</dbReference>
<dbReference type="SUPFAM" id="SSF50729">
    <property type="entry name" value="PH domain-like"/>
    <property type="match status" value="1"/>
</dbReference>
<dbReference type="SUPFAM" id="SSF52540">
    <property type="entry name" value="P-loop containing nucleoside triphosphate hydrolases"/>
    <property type="match status" value="1"/>
</dbReference>
<evidence type="ECO:0000313" key="14">
    <source>
        <dbReference type="Proteomes" id="UP001558632"/>
    </source>
</evidence>
<dbReference type="Pfam" id="PF04615">
    <property type="entry name" value="Utp14"/>
    <property type="match status" value="2"/>
</dbReference>
<dbReference type="Pfam" id="PF00169">
    <property type="entry name" value="PH"/>
    <property type="match status" value="1"/>
</dbReference>
<dbReference type="CDD" id="cd08771">
    <property type="entry name" value="DLP_1"/>
    <property type="match status" value="1"/>
</dbReference>
<dbReference type="PROSITE" id="PS51718">
    <property type="entry name" value="G_DYNAMIN_2"/>
    <property type="match status" value="1"/>
</dbReference>
<proteinExistence type="inferred from homology"/>
<feature type="region of interest" description="Disordered" evidence="9">
    <location>
        <begin position="367"/>
        <end position="396"/>
    </location>
</feature>
<dbReference type="EMBL" id="JBEUSY010000498">
    <property type="protein sequence ID" value="KAL1228811.1"/>
    <property type="molecule type" value="Genomic_DNA"/>
</dbReference>
<dbReference type="Pfam" id="PF02212">
    <property type="entry name" value="GED"/>
    <property type="match status" value="1"/>
</dbReference>
<keyword evidence="14" id="KW-1185">Reference proteome</keyword>